<dbReference type="GO" id="GO:0005524">
    <property type="term" value="F:ATP binding"/>
    <property type="evidence" value="ECO:0007669"/>
    <property type="project" value="UniProtKB-KW"/>
</dbReference>
<comment type="subcellular location">
    <subcellularLocation>
        <location evidence="1">Vacuole membrane</location>
        <topology evidence="1">Multi-pass membrane protein</topology>
    </subcellularLocation>
</comment>
<dbReference type="InterPro" id="IPR050173">
    <property type="entry name" value="ABC_transporter_C-like"/>
</dbReference>
<dbReference type="GO" id="GO:0000329">
    <property type="term" value="C:fungal-type vacuole membrane"/>
    <property type="evidence" value="ECO:0007669"/>
    <property type="project" value="UniProtKB-ARBA"/>
</dbReference>
<evidence type="ECO:0000256" key="1">
    <source>
        <dbReference type="ARBA" id="ARBA00004128"/>
    </source>
</evidence>
<dbReference type="Proteomes" id="UP001145021">
    <property type="component" value="Unassembled WGS sequence"/>
</dbReference>
<evidence type="ECO:0000256" key="7">
    <source>
        <dbReference type="ARBA" id="ARBA00022989"/>
    </source>
</evidence>
<dbReference type="Gene3D" id="3.40.50.300">
    <property type="entry name" value="P-loop containing nucleotide triphosphate hydrolases"/>
    <property type="match status" value="1"/>
</dbReference>
<protein>
    <submittedName>
        <fullName evidence="12">ATP-binding cassette glutathione S-conjugate transporter ycf1</fullName>
    </submittedName>
</protein>
<dbReference type="InterPro" id="IPR027417">
    <property type="entry name" value="P-loop_NTPase"/>
</dbReference>
<dbReference type="InterPro" id="IPR036640">
    <property type="entry name" value="ABC1_TM_sf"/>
</dbReference>
<feature type="domain" description="ABC transmembrane type-1" evidence="11">
    <location>
        <begin position="161"/>
        <end position="394"/>
    </location>
</feature>
<evidence type="ECO:0000256" key="9">
    <source>
        <dbReference type="SAM" id="Phobius"/>
    </source>
</evidence>
<keyword evidence="7 9" id="KW-1133">Transmembrane helix</keyword>
<dbReference type="PROSITE" id="PS00211">
    <property type="entry name" value="ABC_TRANSPORTER_1"/>
    <property type="match status" value="1"/>
</dbReference>
<evidence type="ECO:0000256" key="5">
    <source>
        <dbReference type="ARBA" id="ARBA00022741"/>
    </source>
</evidence>
<keyword evidence="2" id="KW-0813">Transport</keyword>
<evidence type="ECO:0000313" key="12">
    <source>
        <dbReference type="EMBL" id="KAJ1643451.1"/>
    </source>
</evidence>
<evidence type="ECO:0000259" key="10">
    <source>
        <dbReference type="PROSITE" id="PS50893"/>
    </source>
</evidence>
<dbReference type="InterPro" id="IPR011527">
    <property type="entry name" value="ABC1_TM_dom"/>
</dbReference>
<dbReference type="Pfam" id="PF00005">
    <property type="entry name" value="ABC_tran"/>
    <property type="match status" value="1"/>
</dbReference>
<reference evidence="12" key="1">
    <citation type="submission" date="2022-07" db="EMBL/GenBank/DDBJ databases">
        <title>Phylogenomic reconstructions and comparative analyses of Kickxellomycotina fungi.</title>
        <authorList>
            <person name="Reynolds N.K."/>
            <person name="Stajich J.E."/>
            <person name="Barry K."/>
            <person name="Grigoriev I.V."/>
            <person name="Crous P."/>
            <person name="Smith M.E."/>
        </authorList>
    </citation>
    <scope>NUCLEOTIDE SEQUENCE</scope>
    <source>
        <strain evidence="12">NBRC 105413</strain>
    </source>
</reference>
<sequence length="776" mass="84986">MFSSIAAVSHVVGVSCVLFADIYVLYGLLLSCIRAARLGTKAKVSAAASAIMINADSQQQPHMLSRLTYHWVLRFLQTYPLNKNSSALQDTANDKSLDLPWLTPLSRNFDPETLSQRFDKCWQREINKSGKGSLISAIVRAFAADLWLSSFLRLLVYFNDVAQPLLVARIIQETSNASDKQHATAALFTLLAYAFLALVGALIEQNQIDLRDRTALKIRISLTAAVHNKVIMTGGLLSSHPHTDVYSSGIHSTEQLASHIVTLSQAIWLPVRVVAGLYVFYRQVGWAVAPGIAVILLYLPLRTRFISQRAAAQKQAAKASIQRVFLITQLFDNIVSLRMLNWDGLLVDKIAHIRKTAELGNTIKGATASLFLTFARAACRAAGPLVSLFIYSTLSQLVSLHLGLNSAKKSDRKDAQSLFVTAEQVFVVQAILRELFPLLIDVPHAFDSWWDAKLPYQRVFDILTLTTPDTCDKANDLDHDLDPIDEKLADDPESLDIRIVNGTFKWQSSFNALKKPADDNEENNDAFGLKAVNLNIRRNQLVAVVGIVGSGKSSLLSAVLGEMALCSGLCQVARQTAFVSQTPWLMAGTVRENIVFGKKFDSRWYAQVIELCELSHDLNRWSAGDQTVIGSNGLALSGGQRMRVALARAVYSEAKIFVLDDILAAVDSGVSQRLIGRLIAGENALLVNTTRLVVTRDPRVLLAADGICIVDNGRVLLQPCPLTEMANSSFANKICSLAGISADQLLNGQIIKDPVMDSIAGEIQQNQNGCHPVSDI</sequence>
<dbReference type="SUPFAM" id="SSF52540">
    <property type="entry name" value="P-loop containing nucleoside triphosphate hydrolases"/>
    <property type="match status" value="1"/>
</dbReference>
<comment type="caution">
    <text evidence="12">The sequence shown here is derived from an EMBL/GenBank/DDBJ whole genome shotgun (WGS) entry which is preliminary data.</text>
</comment>
<keyword evidence="5" id="KW-0547">Nucleotide-binding</keyword>
<dbReference type="CDD" id="cd03250">
    <property type="entry name" value="ABCC_MRP_domain1"/>
    <property type="match status" value="1"/>
</dbReference>
<dbReference type="GO" id="GO:0140359">
    <property type="term" value="F:ABC-type transporter activity"/>
    <property type="evidence" value="ECO:0007669"/>
    <property type="project" value="InterPro"/>
</dbReference>
<evidence type="ECO:0000256" key="4">
    <source>
        <dbReference type="ARBA" id="ARBA00022737"/>
    </source>
</evidence>
<dbReference type="PROSITE" id="PS50893">
    <property type="entry name" value="ABC_TRANSPORTER_2"/>
    <property type="match status" value="1"/>
</dbReference>
<evidence type="ECO:0000259" key="11">
    <source>
        <dbReference type="PROSITE" id="PS50929"/>
    </source>
</evidence>
<accession>A0A9W8CIQ0</accession>
<dbReference type="InterPro" id="IPR017871">
    <property type="entry name" value="ABC_transporter-like_CS"/>
</dbReference>
<keyword evidence="4" id="KW-0677">Repeat</keyword>
<dbReference type="EMBL" id="JANBOH010000254">
    <property type="protein sequence ID" value="KAJ1643451.1"/>
    <property type="molecule type" value="Genomic_DNA"/>
</dbReference>
<gene>
    <name evidence="12" type="primary">YCF1</name>
    <name evidence="12" type="ORF">LPJ64_004773</name>
</gene>
<dbReference type="PROSITE" id="PS50929">
    <property type="entry name" value="ABC_TM1F"/>
    <property type="match status" value="1"/>
</dbReference>
<feature type="transmembrane region" description="Helical" evidence="9">
    <location>
        <begin position="284"/>
        <end position="301"/>
    </location>
</feature>
<keyword evidence="3 9" id="KW-0812">Transmembrane</keyword>
<keyword evidence="8 9" id="KW-0472">Membrane</keyword>
<evidence type="ECO:0000256" key="3">
    <source>
        <dbReference type="ARBA" id="ARBA00022692"/>
    </source>
</evidence>
<keyword evidence="6 12" id="KW-0067">ATP-binding</keyword>
<evidence type="ECO:0000256" key="8">
    <source>
        <dbReference type="ARBA" id="ARBA00023136"/>
    </source>
</evidence>
<evidence type="ECO:0000256" key="6">
    <source>
        <dbReference type="ARBA" id="ARBA00022840"/>
    </source>
</evidence>
<dbReference type="SMART" id="SM00382">
    <property type="entry name" value="AAA"/>
    <property type="match status" value="1"/>
</dbReference>
<dbReference type="PANTHER" id="PTHR24223:SF443">
    <property type="entry name" value="MULTIDRUG-RESISTANCE LIKE PROTEIN 1, ISOFORM I"/>
    <property type="match status" value="1"/>
</dbReference>
<organism evidence="12 13">
    <name type="scientific">Coemansia asiatica</name>
    <dbReference type="NCBI Taxonomy" id="1052880"/>
    <lineage>
        <taxon>Eukaryota</taxon>
        <taxon>Fungi</taxon>
        <taxon>Fungi incertae sedis</taxon>
        <taxon>Zoopagomycota</taxon>
        <taxon>Kickxellomycotina</taxon>
        <taxon>Kickxellomycetes</taxon>
        <taxon>Kickxellales</taxon>
        <taxon>Kickxellaceae</taxon>
        <taxon>Coemansia</taxon>
    </lineage>
</organism>
<dbReference type="InterPro" id="IPR003593">
    <property type="entry name" value="AAA+_ATPase"/>
</dbReference>
<evidence type="ECO:0000256" key="2">
    <source>
        <dbReference type="ARBA" id="ARBA00022448"/>
    </source>
</evidence>
<dbReference type="PANTHER" id="PTHR24223">
    <property type="entry name" value="ATP-BINDING CASSETTE SUB-FAMILY C"/>
    <property type="match status" value="1"/>
</dbReference>
<proteinExistence type="predicted"/>
<dbReference type="AlphaFoldDB" id="A0A9W8CIQ0"/>
<keyword evidence="13" id="KW-1185">Reference proteome</keyword>
<feature type="transmembrane region" description="Helical" evidence="9">
    <location>
        <begin position="12"/>
        <end position="33"/>
    </location>
</feature>
<feature type="domain" description="ABC transporter" evidence="10">
    <location>
        <begin position="497"/>
        <end position="737"/>
    </location>
</feature>
<evidence type="ECO:0000313" key="13">
    <source>
        <dbReference type="Proteomes" id="UP001145021"/>
    </source>
</evidence>
<dbReference type="GO" id="GO:0016887">
    <property type="term" value="F:ATP hydrolysis activity"/>
    <property type="evidence" value="ECO:0007669"/>
    <property type="project" value="InterPro"/>
</dbReference>
<feature type="transmembrane region" description="Helical" evidence="9">
    <location>
        <begin position="134"/>
        <end position="156"/>
    </location>
</feature>
<feature type="transmembrane region" description="Helical" evidence="9">
    <location>
        <begin position="183"/>
        <end position="203"/>
    </location>
</feature>
<dbReference type="InterPro" id="IPR003439">
    <property type="entry name" value="ABC_transporter-like_ATP-bd"/>
</dbReference>
<name>A0A9W8CIQ0_9FUNG</name>
<dbReference type="SUPFAM" id="SSF90123">
    <property type="entry name" value="ABC transporter transmembrane region"/>
    <property type="match status" value="1"/>
</dbReference>
<dbReference type="Gene3D" id="1.20.1560.10">
    <property type="entry name" value="ABC transporter type 1, transmembrane domain"/>
    <property type="match status" value="1"/>
</dbReference>
<dbReference type="Pfam" id="PF00664">
    <property type="entry name" value="ABC_membrane"/>
    <property type="match status" value="1"/>
</dbReference>